<keyword evidence="1" id="KW-0812">Transmembrane</keyword>
<protein>
    <submittedName>
        <fullName evidence="2">Uncharacterized protein</fullName>
    </submittedName>
</protein>
<dbReference type="RefSeq" id="WP_110190363.1">
    <property type="nucleotide sequence ID" value="NZ_CP177354.1"/>
</dbReference>
<organism evidence="2 3">
    <name type="scientific">Pokkaliibacter plantistimulans</name>
    <dbReference type="NCBI Taxonomy" id="1635171"/>
    <lineage>
        <taxon>Bacteria</taxon>
        <taxon>Pseudomonadati</taxon>
        <taxon>Pseudomonadota</taxon>
        <taxon>Gammaproteobacteria</taxon>
        <taxon>Oceanospirillales</taxon>
        <taxon>Balneatrichaceae</taxon>
        <taxon>Pokkaliibacter</taxon>
    </lineage>
</organism>
<reference evidence="2 3" key="1">
    <citation type="submission" date="2015-03" db="EMBL/GenBank/DDBJ databases">
        <authorList>
            <person name="Krishnan R."/>
            <person name="Midha S."/>
            <person name="Patil P.B."/>
            <person name="Rameshkumar N."/>
        </authorList>
    </citation>
    <scope>NUCLEOTIDE SEQUENCE [LARGE SCALE GENOMIC DNA]</scope>
    <source>
        <strain evidence="2 3">L1E11</strain>
    </source>
</reference>
<keyword evidence="1" id="KW-1133">Transmembrane helix</keyword>
<dbReference type="Proteomes" id="UP000248090">
    <property type="component" value="Unassembled WGS sequence"/>
</dbReference>
<proteinExistence type="predicted"/>
<dbReference type="EMBL" id="LAPT01000197">
    <property type="protein sequence ID" value="PXF28580.1"/>
    <property type="molecule type" value="Genomic_DNA"/>
</dbReference>
<feature type="transmembrane region" description="Helical" evidence="1">
    <location>
        <begin position="88"/>
        <end position="106"/>
    </location>
</feature>
<accession>A0ABX5LSJ6</accession>
<feature type="transmembrane region" description="Helical" evidence="1">
    <location>
        <begin position="112"/>
        <end position="131"/>
    </location>
</feature>
<feature type="transmembrane region" description="Helical" evidence="1">
    <location>
        <begin position="138"/>
        <end position="164"/>
    </location>
</feature>
<keyword evidence="1" id="KW-0472">Membrane</keyword>
<evidence type="ECO:0000256" key="1">
    <source>
        <dbReference type="SAM" id="Phobius"/>
    </source>
</evidence>
<keyword evidence="3" id="KW-1185">Reference proteome</keyword>
<evidence type="ECO:0000313" key="3">
    <source>
        <dbReference type="Proteomes" id="UP000248090"/>
    </source>
</evidence>
<evidence type="ECO:0000313" key="2">
    <source>
        <dbReference type="EMBL" id="PXF28580.1"/>
    </source>
</evidence>
<name>A0ABX5LSJ6_9GAMM</name>
<gene>
    <name evidence="2" type="ORF">WH50_25555</name>
</gene>
<comment type="caution">
    <text evidence="2">The sequence shown here is derived from an EMBL/GenBank/DDBJ whole genome shotgun (WGS) entry which is preliminary data.</text>
</comment>
<sequence length="179" mass="19575">MDNYYSATAYRFNPRQKYNQGHKLRSIIATELLKAPPLGGQPPAWLEYSKRNAIHGGEKGADATPANMTDSDLQNAVMRLDHEILRGVSYGEASWLYAIGTLAYAIGKVGTWMIGIAGFITMFIMFAQGFGAKAVQGYLILLSIPLALWGGAKRLCIWAVTLFLTPCAPTLTSTDVLAW</sequence>